<evidence type="ECO:0000256" key="8">
    <source>
        <dbReference type="ARBA" id="ARBA00023242"/>
    </source>
</evidence>
<dbReference type="SMART" id="SM00228">
    <property type="entry name" value="PDZ"/>
    <property type="match status" value="2"/>
</dbReference>
<feature type="domain" description="PDZ" evidence="9">
    <location>
        <begin position="820"/>
        <end position="901"/>
    </location>
</feature>
<dbReference type="InterPro" id="IPR041489">
    <property type="entry name" value="PDZ_6"/>
</dbReference>
<dbReference type="InterPro" id="IPR009003">
    <property type="entry name" value="Peptidase_S1_PA"/>
</dbReference>
<dbReference type="InterPro" id="IPR043504">
    <property type="entry name" value="Peptidase_S1_PA_chymotrypsin"/>
</dbReference>
<evidence type="ECO:0000256" key="5">
    <source>
        <dbReference type="ARBA" id="ARBA00021524"/>
    </source>
</evidence>
<dbReference type="Pfam" id="PF17820">
    <property type="entry name" value="PDZ_6"/>
    <property type="match status" value="1"/>
</dbReference>
<proteinExistence type="inferred from homology"/>
<organism evidence="10 11">
    <name type="scientific">Hyaloscypha variabilis (strain UAMH 11265 / GT02V1 / F)</name>
    <name type="common">Meliniomyces variabilis</name>
    <dbReference type="NCBI Taxonomy" id="1149755"/>
    <lineage>
        <taxon>Eukaryota</taxon>
        <taxon>Fungi</taxon>
        <taxon>Dikarya</taxon>
        <taxon>Ascomycota</taxon>
        <taxon>Pezizomycotina</taxon>
        <taxon>Leotiomycetes</taxon>
        <taxon>Helotiales</taxon>
        <taxon>Hyaloscyphaceae</taxon>
        <taxon>Hyaloscypha</taxon>
        <taxon>Hyaloscypha variabilis</taxon>
    </lineage>
</organism>
<keyword evidence="10" id="KW-0645">Protease</keyword>
<protein>
    <recommendedName>
        <fullName evidence="4">Pro-apoptotic serine protease NMA111</fullName>
    </recommendedName>
    <alternativeName>
        <fullName evidence="5">Pro-apoptotic serine protease nma111</fullName>
    </alternativeName>
</protein>
<evidence type="ECO:0000256" key="3">
    <source>
        <dbReference type="ARBA" id="ARBA00010541"/>
    </source>
</evidence>
<evidence type="ECO:0000256" key="4">
    <source>
        <dbReference type="ARBA" id="ARBA00020338"/>
    </source>
</evidence>
<sequence>MHDIQPSFSEGSKDSNSSEAKWKETLDKVAAAVVSVKFCHTTSFDAEDATSSEATGFVVDANIGYILTNRHVAGPNPFWGRCIFENHEEVDVYVIYYDPVHDFGILRYDPKSVKHMSLSAIPLRPDLVKVAEAVRLVGNDAGEKLSIQSAVISRLDRNAPEYDESGYNDFNTNYIQAASGATGGSSGSPVVNIHGQAVAMQAGNKSRTATDYFLPLDRPLRALQCLQKGEPITRGTIQCQWKFKPFNECQGLGLTAEWESELRKAFPNEVGVLVAERVIPQGPSDSKIQVGDILIKVNGKLLAQFKYLDDILDSSVGSNIELLLQRRGKDVEVNIEVADLFKITPDRLVSVAGASFQDLSYQRARAHGVACKGVYLCDSSGSFTPLSDGCLIQKVDAKATPDLDTFIEVMKTIPDQTRVVVTYTNLDDPRTPRFTILRIDRYWSNKITQYVKNDKTGVWDFTHLADAITRSLPVPSTASFVQLRSVPKAVADITKSIVKVECFVPKNLNGSYYLPRPSVGVVIDAEKGVILVSRATVPHALCDITITIADSVIVDGEVLFSHPMHHYALIRYDPLLVRAPLQSVDLSSKPVEQGASLHFVGFKDKNIGGPMYTRTAVTDVCNLQLEANPERPKLRAINSETLRVDTGLADDCGSGILMDDDGIVQALWLTSLHYAGYSDVYRYYGLATSTIFPVISRVRQGEVPKLRFLSVEFEAITMSQARDMKVSEEWIGKVEVANPSCHQLFKVKKRTIQSDDKSKALLEGDIVLTLNSGIITRLSELDINDDAESLDARVVRYGEEVNLELQTVLADDFETKRAVLFCGATLQPPHHAARLRVGKSPSEVFVSSVRGGSPASHYGLSAATFITHVNDTAARDLDSLLKAATTIPDNTNFTLTTMSLSGIEKVMKMRKNDHYFPTKEWIRATPKWIERVI</sequence>
<dbReference type="PANTHER" id="PTHR46366">
    <property type="entry name" value="PRO-APOPTOTIC SERINE PROTEASE NMA111"/>
    <property type="match status" value="1"/>
</dbReference>
<evidence type="ECO:0000256" key="2">
    <source>
        <dbReference type="ARBA" id="ARBA00004123"/>
    </source>
</evidence>
<dbReference type="InterPro" id="IPR001478">
    <property type="entry name" value="PDZ"/>
</dbReference>
<dbReference type="Proteomes" id="UP000235786">
    <property type="component" value="Unassembled WGS sequence"/>
</dbReference>
<comment type="similarity">
    <text evidence="3">Belongs to the peptidase S1C family.</text>
</comment>
<dbReference type="STRING" id="1149755.A0A2J6RGY3"/>
<dbReference type="Pfam" id="PF13365">
    <property type="entry name" value="Trypsin_2"/>
    <property type="match status" value="1"/>
</dbReference>
<evidence type="ECO:0000256" key="7">
    <source>
        <dbReference type="ARBA" id="ARBA00022737"/>
    </source>
</evidence>
<name>A0A2J6RGY3_HYAVF</name>
<dbReference type="SUPFAM" id="SSF50494">
    <property type="entry name" value="Trypsin-like serine proteases"/>
    <property type="match status" value="2"/>
</dbReference>
<dbReference type="InterPro" id="IPR025926">
    <property type="entry name" value="PDZ-like_dom"/>
</dbReference>
<dbReference type="CDD" id="cd06786">
    <property type="entry name" value="cpPDZ1_ScNma111-like"/>
    <property type="match status" value="1"/>
</dbReference>
<gene>
    <name evidence="10" type="ORF">L207DRAFT_514938</name>
</gene>
<dbReference type="GO" id="GO:0006915">
    <property type="term" value="P:apoptotic process"/>
    <property type="evidence" value="ECO:0007669"/>
    <property type="project" value="UniProtKB-KW"/>
</dbReference>
<dbReference type="PRINTS" id="PR00834">
    <property type="entry name" value="PROTEASES2C"/>
</dbReference>
<dbReference type="CDD" id="cd06719">
    <property type="entry name" value="PDZ2-4_Nma111p-like"/>
    <property type="match status" value="1"/>
</dbReference>
<comment type="subcellular location">
    <subcellularLocation>
        <location evidence="2">Nucleus</location>
    </subcellularLocation>
</comment>
<evidence type="ECO:0000256" key="6">
    <source>
        <dbReference type="ARBA" id="ARBA00022703"/>
    </source>
</evidence>
<feature type="domain" description="PDZ" evidence="9">
    <location>
        <begin position="250"/>
        <end position="328"/>
    </location>
</feature>
<evidence type="ECO:0000256" key="1">
    <source>
        <dbReference type="ARBA" id="ARBA00002558"/>
    </source>
</evidence>
<dbReference type="OrthoDB" id="4217619at2759"/>
<keyword evidence="10" id="KW-0378">Hydrolase</keyword>
<keyword evidence="7" id="KW-0677">Repeat</keyword>
<evidence type="ECO:0000313" key="10">
    <source>
        <dbReference type="EMBL" id="PMD37767.1"/>
    </source>
</evidence>
<dbReference type="GO" id="GO:0004252">
    <property type="term" value="F:serine-type endopeptidase activity"/>
    <property type="evidence" value="ECO:0007669"/>
    <property type="project" value="InterPro"/>
</dbReference>
<dbReference type="Pfam" id="PF12812">
    <property type="entry name" value="PDZ_1"/>
    <property type="match status" value="2"/>
</dbReference>
<keyword evidence="6" id="KW-0053">Apoptosis</keyword>
<dbReference type="InterPro" id="IPR036034">
    <property type="entry name" value="PDZ_sf"/>
</dbReference>
<comment type="function">
    <text evidence="1">Nuclear serine protease which mediates apoptosis.</text>
</comment>
<keyword evidence="8" id="KW-0539">Nucleus</keyword>
<evidence type="ECO:0000259" key="9">
    <source>
        <dbReference type="SMART" id="SM00228"/>
    </source>
</evidence>
<dbReference type="AlphaFoldDB" id="A0A2J6RGY3"/>
<dbReference type="PANTHER" id="PTHR46366:SF8">
    <property type="entry name" value="PRO-APOPTOTIC SERINE PROTEASE NMA111"/>
    <property type="match status" value="1"/>
</dbReference>
<reference evidence="10 11" key="1">
    <citation type="submission" date="2016-04" db="EMBL/GenBank/DDBJ databases">
        <title>A degradative enzymes factory behind the ericoid mycorrhizal symbiosis.</title>
        <authorList>
            <consortium name="DOE Joint Genome Institute"/>
            <person name="Martino E."/>
            <person name="Morin E."/>
            <person name="Grelet G."/>
            <person name="Kuo A."/>
            <person name="Kohler A."/>
            <person name="Daghino S."/>
            <person name="Barry K."/>
            <person name="Choi C."/>
            <person name="Cichocki N."/>
            <person name="Clum A."/>
            <person name="Copeland A."/>
            <person name="Hainaut M."/>
            <person name="Haridas S."/>
            <person name="Labutti K."/>
            <person name="Lindquist E."/>
            <person name="Lipzen A."/>
            <person name="Khouja H.-R."/>
            <person name="Murat C."/>
            <person name="Ohm R."/>
            <person name="Olson A."/>
            <person name="Spatafora J."/>
            <person name="Veneault-Fourrey C."/>
            <person name="Henrissat B."/>
            <person name="Grigoriev I."/>
            <person name="Martin F."/>
            <person name="Perotto S."/>
        </authorList>
    </citation>
    <scope>NUCLEOTIDE SEQUENCE [LARGE SCALE GENOMIC DNA]</scope>
    <source>
        <strain evidence="10 11">F</strain>
    </source>
</reference>
<accession>A0A2J6RGY3</accession>
<dbReference type="Gene3D" id="2.40.10.10">
    <property type="entry name" value="Trypsin-like serine proteases"/>
    <property type="match status" value="2"/>
</dbReference>
<dbReference type="EMBL" id="KZ613949">
    <property type="protein sequence ID" value="PMD37767.1"/>
    <property type="molecule type" value="Genomic_DNA"/>
</dbReference>
<dbReference type="GO" id="GO:0006508">
    <property type="term" value="P:proteolysis"/>
    <property type="evidence" value="ECO:0007669"/>
    <property type="project" value="UniProtKB-KW"/>
</dbReference>
<dbReference type="GO" id="GO:0005634">
    <property type="term" value="C:nucleus"/>
    <property type="evidence" value="ECO:0007669"/>
    <property type="project" value="UniProtKB-SubCell"/>
</dbReference>
<evidence type="ECO:0000313" key="11">
    <source>
        <dbReference type="Proteomes" id="UP000235786"/>
    </source>
</evidence>
<dbReference type="SUPFAM" id="SSF50156">
    <property type="entry name" value="PDZ domain-like"/>
    <property type="match status" value="2"/>
</dbReference>
<dbReference type="Gene3D" id="2.30.42.10">
    <property type="match status" value="2"/>
</dbReference>
<dbReference type="InterPro" id="IPR001940">
    <property type="entry name" value="Peptidase_S1C"/>
</dbReference>
<keyword evidence="11" id="KW-1185">Reference proteome</keyword>